<dbReference type="PANTHER" id="PTHR30231:SF37">
    <property type="entry name" value="EXODEOXYRIBONUCLEASE 10"/>
    <property type="match status" value="1"/>
</dbReference>
<dbReference type="SMART" id="SM00990">
    <property type="entry name" value="VRR_NUC"/>
    <property type="match status" value="1"/>
</dbReference>
<dbReference type="PANTHER" id="PTHR30231">
    <property type="entry name" value="DNA POLYMERASE III SUBUNIT EPSILON"/>
    <property type="match status" value="1"/>
</dbReference>
<dbReference type="NCBIfam" id="TIGR00573">
    <property type="entry name" value="dnaq"/>
    <property type="match status" value="1"/>
</dbReference>
<dbReference type="Pfam" id="PF00929">
    <property type="entry name" value="RNase_T"/>
    <property type="match status" value="1"/>
</dbReference>
<dbReference type="InterPro" id="IPR049125">
    <property type="entry name" value="FAN1-like_WH"/>
</dbReference>
<dbReference type="RefSeq" id="WP_344807113.1">
    <property type="nucleotide sequence ID" value="NZ_BAABBO010000011.1"/>
</dbReference>
<feature type="domain" description="Exonuclease" evidence="7">
    <location>
        <begin position="577"/>
        <end position="742"/>
    </location>
</feature>
<dbReference type="Pfam" id="PF08774">
    <property type="entry name" value="VRR_NUC"/>
    <property type="match status" value="1"/>
</dbReference>
<dbReference type="CDD" id="cd06127">
    <property type="entry name" value="DEDDh"/>
    <property type="match status" value="1"/>
</dbReference>
<dbReference type="InterPro" id="IPR014883">
    <property type="entry name" value="VRR_NUC"/>
</dbReference>
<evidence type="ECO:0000256" key="3">
    <source>
        <dbReference type="ARBA" id="ARBA00022722"/>
    </source>
</evidence>
<dbReference type="InterPro" id="IPR011856">
    <property type="entry name" value="tRNA_endonuc-like_dom_sf"/>
</dbReference>
<keyword evidence="4" id="KW-0378">Hydrolase</keyword>
<dbReference type="SMART" id="SM00479">
    <property type="entry name" value="EXOIII"/>
    <property type="match status" value="1"/>
</dbReference>
<dbReference type="Gene3D" id="3.40.1350.10">
    <property type="match status" value="1"/>
</dbReference>
<dbReference type="Proteomes" id="UP001501337">
    <property type="component" value="Unassembled WGS sequence"/>
</dbReference>
<comment type="catalytic activity">
    <reaction evidence="6">
        <text>DNA(n) + a 2'-deoxyribonucleoside 5'-triphosphate = DNA(n+1) + diphosphate</text>
        <dbReference type="Rhea" id="RHEA:22508"/>
        <dbReference type="Rhea" id="RHEA-COMP:17339"/>
        <dbReference type="Rhea" id="RHEA-COMP:17340"/>
        <dbReference type="ChEBI" id="CHEBI:33019"/>
        <dbReference type="ChEBI" id="CHEBI:61560"/>
        <dbReference type="ChEBI" id="CHEBI:173112"/>
        <dbReference type="EC" id="2.7.7.7"/>
    </reaction>
</comment>
<keyword evidence="3" id="KW-0540">Nuclease</keyword>
<comment type="cofactor">
    <cofactor evidence="1">
        <name>Mg(2+)</name>
        <dbReference type="ChEBI" id="CHEBI:18420"/>
    </cofactor>
</comment>
<proteinExistence type="predicted"/>
<name>A0ABP7PKW3_9GAMM</name>
<reference evidence="10" key="1">
    <citation type="journal article" date="2019" name="Int. J. Syst. Evol. Microbiol.">
        <title>The Global Catalogue of Microorganisms (GCM) 10K type strain sequencing project: providing services to taxonomists for standard genome sequencing and annotation.</title>
        <authorList>
            <consortium name="The Broad Institute Genomics Platform"/>
            <consortium name="The Broad Institute Genome Sequencing Center for Infectious Disease"/>
            <person name="Wu L."/>
            <person name="Ma J."/>
        </authorList>
    </citation>
    <scope>NUCLEOTIDE SEQUENCE [LARGE SCALE GENOMIC DNA]</scope>
    <source>
        <strain evidence="10">JCM 17555</strain>
    </source>
</reference>
<evidence type="ECO:0000256" key="1">
    <source>
        <dbReference type="ARBA" id="ARBA00001946"/>
    </source>
</evidence>
<dbReference type="InterPro" id="IPR006054">
    <property type="entry name" value="DnaQ"/>
</dbReference>
<dbReference type="InterPro" id="IPR012337">
    <property type="entry name" value="RNaseH-like_sf"/>
</dbReference>
<dbReference type="SUPFAM" id="SSF53098">
    <property type="entry name" value="Ribonuclease H-like"/>
    <property type="match status" value="1"/>
</dbReference>
<comment type="caution">
    <text evidence="9">The sequence shown here is derived from an EMBL/GenBank/DDBJ whole genome shotgun (WGS) entry which is preliminary data.</text>
</comment>
<gene>
    <name evidence="9" type="ORF">GCM10022278_26450</name>
</gene>
<dbReference type="Pfam" id="PF21315">
    <property type="entry name" value="FAN1_HTH"/>
    <property type="match status" value="1"/>
</dbReference>
<protein>
    <recommendedName>
        <fullName evidence="2">DNA-directed DNA polymerase</fullName>
        <ecNumber evidence="2">2.7.7.7</ecNumber>
    </recommendedName>
</protein>
<keyword evidence="10" id="KW-1185">Reference proteome</keyword>
<evidence type="ECO:0000256" key="2">
    <source>
        <dbReference type="ARBA" id="ARBA00012417"/>
    </source>
</evidence>
<evidence type="ECO:0000313" key="10">
    <source>
        <dbReference type="Proteomes" id="UP001501337"/>
    </source>
</evidence>
<sequence>MLKRDLAPFYYYDHYREMLLFIRQHYDHVLRAREVQFIEQFMALPRDVAALFVRICNRKGCYFRLDRIRYEELEDLDALLTQLFREGFVARAGIEDAPNLLTTLTREELVGFLDIVGASESSTWKRSWPKQRLLSIAREQLARIQHARPSALTAYAEDFIVQQYQETVSFILFLYFGRLEENLGRFAMRDLGLLRTNSFEAGYTARFETAEDAWLTFQLAQLAQQLKQPASADHSESEAQAAWLINQPQPLTELGTTLYDKCVFRLGARLESEDRLAQAATLYQSSEHATATEKAIRLWHRLDESRARALITSLFETPTSDDAYLFAIDFQARKYGGELLPADARYAPSQLGLEATKGSKRTSLLTDMLRAAGVSRLDEAFRHEPEAALARHWQKPGRLVVHAENRIWRSLFVLTFWPNLYESEASHFSSDFQHHPAGLSDGSFYQAQRDQIERVLAMDREQLKSHVLRHLSRCYGRPNSFTGWAPTMAEQLCKMVELAPLEGLRTVLRDMARQYDSCKSGYPDLMIIDADGLRFVEVKAEGDQLRRRQMMQLLKLREAGFQVSVQRVEWVVDPDQPYVVVDVETTGGNAEYGRLTEIGAVIVQRDDIVARWQTLINPGRRIPANITALTGITNEMVANAPPFEAIADDLRTFLGDSIFVAHNVRFDYGFIRQSYRRMEQSIRMPQLCTCAMMKKLKPGLDSYSLKNLTAHFGIPLTQHHRALSDAEAAAGLLKLINKARLAGSDRFNLP</sequence>
<organism evidence="9 10">
    <name type="scientific">Allohahella marinimesophila</name>
    <dbReference type="NCBI Taxonomy" id="1054972"/>
    <lineage>
        <taxon>Bacteria</taxon>
        <taxon>Pseudomonadati</taxon>
        <taxon>Pseudomonadota</taxon>
        <taxon>Gammaproteobacteria</taxon>
        <taxon>Oceanospirillales</taxon>
        <taxon>Hahellaceae</taxon>
        <taxon>Allohahella</taxon>
    </lineage>
</organism>
<evidence type="ECO:0000259" key="8">
    <source>
        <dbReference type="SMART" id="SM00990"/>
    </source>
</evidence>
<dbReference type="InterPro" id="IPR036397">
    <property type="entry name" value="RNaseH_sf"/>
</dbReference>
<evidence type="ECO:0000313" key="9">
    <source>
        <dbReference type="EMBL" id="GAA3967388.1"/>
    </source>
</evidence>
<dbReference type="EC" id="2.7.7.7" evidence="2"/>
<dbReference type="Gene3D" id="3.30.420.10">
    <property type="entry name" value="Ribonuclease H-like superfamily/Ribonuclease H"/>
    <property type="match status" value="1"/>
</dbReference>
<evidence type="ECO:0000256" key="4">
    <source>
        <dbReference type="ARBA" id="ARBA00022801"/>
    </source>
</evidence>
<accession>A0ABP7PKW3</accession>
<evidence type="ECO:0000259" key="7">
    <source>
        <dbReference type="SMART" id="SM00479"/>
    </source>
</evidence>
<dbReference type="EMBL" id="BAABBO010000011">
    <property type="protein sequence ID" value="GAA3967388.1"/>
    <property type="molecule type" value="Genomic_DNA"/>
</dbReference>
<evidence type="ECO:0000256" key="5">
    <source>
        <dbReference type="ARBA" id="ARBA00022839"/>
    </source>
</evidence>
<keyword evidence="5" id="KW-0269">Exonuclease</keyword>
<feature type="domain" description="VRR-NUC" evidence="8">
    <location>
        <begin position="458"/>
        <end position="570"/>
    </location>
</feature>
<evidence type="ECO:0000256" key="6">
    <source>
        <dbReference type="ARBA" id="ARBA00049244"/>
    </source>
</evidence>
<dbReference type="InterPro" id="IPR013520">
    <property type="entry name" value="Ribonucl_H"/>
</dbReference>